<name>A0ABP8JDY0_9BACT</name>
<accession>A0ABP8JDY0</accession>
<protein>
    <recommendedName>
        <fullName evidence="3">Carboxypeptidase-like regulatory domain-containing protein</fullName>
    </recommendedName>
</protein>
<evidence type="ECO:0000313" key="1">
    <source>
        <dbReference type="EMBL" id="GAA4389025.1"/>
    </source>
</evidence>
<sequence>MSLTASPFDPATGRLLPVYRDAYLRGDLSDANTRAVDAYLKARRGSGDETLRRFYEMKQEGEQVRPVGWVQRQFDLVRTAPQRLRRRVAGLVAAVVLVAGAVLAGNAPEVEVAAERSLAAEASGRGMSMVKGRILDENGHPLVGATVLVRGSQRGVSTNAQGEYALLVPAQGLTTLAYGYAGYEGEEVDVRGGRTESVTLLPREKAKPVRPAKRWWLF</sequence>
<dbReference type="Pfam" id="PF13715">
    <property type="entry name" value="CarbopepD_reg_2"/>
    <property type="match status" value="1"/>
</dbReference>
<dbReference type="Gene3D" id="2.60.40.1120">
    <property type="entry name" value="Carboxypeptidase-like, regulatory domain"/>
    <property type="match status" value="1"/>
</dbReference>
<evidence type="ECO:0000313" key="2">
    <source>
        <dbReference type="Proteomes" id="UP001500454"/>
    </source>
</evidence>
<gene>
    <name evidence="1" type="ORF">GCM10023186_36000</name>
</gene>
<keyword evidence="2" id="KW-1185">Reference proteome</keyword>
<proteinExistence type="predicted"/>
<dbReference type="RefSeq" id="WP_345226609.1">
    <property type="nucleotide sequence ID" value="NZ_BAABHA010000013.1"/>
</dbReference>
<organism evidence="1 2">
    <name type="scientific">Hymenobacter koreensis</name>
    <dbReference type="NCBI Taxonomy" id="1084523"/>
    <lineage>
        <taxon>Bacteria</taxon>
        <taxon>Pseudomonadati</taxon>
        <taxon>Bacteroidota</taxon>
        <taxon>Cytophagia</taxon>
        <taxon>Cytophagales</taxon>
        <taxon>Hymenobacteraceae</taxon>
        <taxon>Hymenobacter</taxon>
    </lineage>
</organism>
<comment type="caution">
    <text evidence="1">The sequence shown here is derived from an EMBL/GenBank/DDBJ whole genome shotgun (WGS) entry which is preliminary data.</text>
</comment>
<evidence type="ECO:0008006" key="3">
    <source>
        <dbReference type="Google" id="ProtNLM"/>
    </source>
</evidence>
<reference evidence="2" key="1">
    <citation type="journal article" date="2019" name="Int. J. Syst. Evol. Microbiol.">
        <title>The Global Catalogue of Microorganisms (GCM) 10K type strain sequencing project: providing services to taxonomists for standard genome sequencing and annotation.</title>
        <authorList>
            <consortium name="The Broad Institute Genomics Platform"/>
            <consortium name="The Broad Institute Genome Sequencing Center for Infectious Disease"/>
            <person name="Wu L."/>
            <person name="Ma J."/>
        </authorList>
    </citation>
    <scope>NUCLEOTIDE SEQUENCE [LARGE SCALE GENOMIC DNA]</scope>
    <source>
        <strain evidence="2">JCM 17924</strain>
    </source>
</reference>
<dbReference type="EMBL" id="BAABHA010000013">
    <property type="protein sequence ID" value="GAA4389025.1"/>
    <property type="molecule type" value="Genomic_DNA"/>
</dbReference>
<dbReference type="SUPFAM" id="SSF49464">
    <property type="entry name" value="Carboxypeptidase regulatory domain-like"/>
    <property type="match status" value="1"/>
</dbReference>
<dbReference type="Proteomes" id="UP001500454">
    <property type="component" value="Unassembled WGS sequence"/>
</dbReference>
<dbReference type="InterPro" id="IPR008969">
    <property type="entry name" value="CarboxyPept-like_regulatory"/>
</dbReference>